<dbReference type="InterPro" id="IPR002104">
    <property type="entry name" value="Integrase_catalytic"/>
</dbReference>
<comment type="caution">
    <text evidence="5">The sequence shown here is derived from an EMBL/GenBank/DDBJ whole genome shotgun (WGS) entry which is preliminary data.</text>
</comment>
<dbReference type="PROSITE" id="PS51898">
    <property type="entry name" value="TYR_RECOMBINASE"/>
    <property type="match status" value="1"/>
</dbReference>
<name>A0A5M8AQR0_9BURK</name>
<evidence type="ECO:0000256" key="1">
    <source>
        <dbReference type="ARBA" id="ARBA00008857"/>
    </source>
</evidence>
<sequence>MARVTLTAGRVQSFQCAEGASQSFLWDNDPPQLAVRATANGAKAFVFQGKIRGRTVRLTIGGVRIWGIDEARKEARRLQQLIDDGKDPRQVKADAIAAEQARREAEEAARAAELGRQQRESVTLGDAWTDYVKERTPHWSELHLRDHQRIIQAGGEKRKRSAKLTEPGPLASLAGLRLVDLTPARLEAWARLEGKRRPARARLALRLLKACLGWCAAHPVYAEVARVDVVRSKKARECLGKPQKKENVLQREQLEAWFVAVRQIDNPIISAYLQVLLLTGARREELAGLRWQDVDFRWKSIRMADKIEGLRMVPLTPYVARLLDTLPRRNEWVFSSLTSKSGRLTEPSIAHRKACAVAGLDVSLHDLRRSFATLSEWIETPAGIAAQIQGHAPQGVREQNYIRRPLDLLRMWHSKIEAWLLAQARVAFDPAQSDMRLSVVA</sequence>
<dbReference type="InterPro" id="IPR050808">
    <property type="entry name" value="Phage_Integrase"/>
</dbReference>
<reference evidence="5 6" key="1">
    <citation type="submission" date="2019-09" db="EMBL/GenBank/DDBJ databases">
        <title>Isolation of a novel species in the genus Cupriavidus from patients with sepsis using whole genome sequencing.</title>
        <authorList>
            <person name="Kweon O.J."/>
            <person name="Lee M.-K."/>
        </authorList>
    </citation>
    <scope>NUCLEOTIDE SEQUENCE [LARGE SCALE GENOMIC DNA]</scope>
    <source>
        <strain evidence="5 6">MKL-01</strain>
    </source>
</reference>
<dbReference type="GO" id="GO:0003677">
    <property type="term" value="F:DNA binding"/>
    <property type="evidence" value="ECO:0007669"/>
    <property type="project" value="InterPro"/>
</dbReference>
<dbReference type="InterPro" id="IPR011010">
    <property type="entry name" value="DNA_brk_join_enz"/>
</dbReference>
<dbReference type="InterPro" id="IPR038488">
    <property type="entry name" value="Integrase_DNA-bd_sf"/>
</dbReference>
<dbReference type="Gene3D" id="1.10.443.10">
    <property type="entry name" value="Intergrase catalytic core"/>
    <property type="match status" value="1"/>
</dbReference>
<dbReference type="SUPFAM" id="SSF56349">
    <property type="entry name" value="DNA breaking-rejoining enzymes"/>
    <property type="match status" value="1"/>
</dbReference>
<evidence type="ECO:0000259" key="4">
    <source>
        <dbReference type="PROSITE" id="PS51898"/>
    </source>
</evidence>
<feature type="domain" description="Tyr recombinase" evidence="4">
    <location>
        <begin position="244"/>
        <end position="414"/>
    </location>
</feature>
<dbReference type="Pfam" id="PF13356">
    <property type="entry name" value="Arm-DNA-bind_3"/>
    <property type="match status" value="1"/>
</dbReference>
<dbReference type="GO" id="GO:0015074">
    <property type="term" value="P:DNA integration"/>
    <property type="evidence" value="ECO:0007669"/>
    <property type="project" value="UniProtKB-KW"/>
</dbReference>
<evidence type="ECO:0000313" key="6">
    <source>
        <dbReference type="Proteomes" id="UP000324324"/>
    </source>
</evidence>
<accession>A0A5M8AQR0</accession>
<dbReference type="PANTHER" id="PTHR30629:SF6">
    <property type="entry name" value="PROPHAGE INTEGRASE INTA-RELATED"/>
    <property type="match status" value="1"/>
</dbReference>
<gene>
    <name evidence="5" type="ORF">F1599_11310</name>
</gene>
<evidence type="ECO:0000313" key="5">
    <source>
        <dbReference type="EMBL" id="KAA6124491.1"/>
    </source>
</evidence>
<comment type="similarity">
    <text evidence="1">Belongs to the 'phage' integrase family.</text>
</comment>
<dbReference type="EMBL" id="VWRN01000031">
    <property type="protein sequence ID" value="KAA6124491.1"/>
    <property type="molecule type" value="Genomic_DNA"/>
</dbReference>
<dbReference type="PANTHER" id="PTHR30629">
    <property type="entry name" value="PROPHAGE INTEGRASE"/>
    <property type="match status" value="1"/>
</dbReference>
<dbReference type="InterPro" id="IPR025166">
    <property type="entry name" value="Integrase_DNA_bind_dom"/>
</dbReference>
<dbReference type="Gene3D" id="3.30.160.390">
    <property type="entry name" value="Integrase, DNA-binding domain"/>
    <property type="match status" value="1"/>
</dbReference>
<keyword evidence="3" id="KW-0233">DNA recombination</keyword>
<keyword evidence="6" id="KW-1185">Reference proteome</keyword>
<dbReference type="GO" id="GO:0006310">
    <property type="term" value="P:DNA recombination"/>
    <property type="evidence" value="ECO:0007669"/>
    <property type="project" value="UniProtKB-KW"/>
</dbReference>
<proteinExistence type="inferred from homology"/>
<protein>
    <submittedName>
        <fullName evidence="5">Integrase family protein</fullName>
    </submittedName>
</protein>
<dbReference type="Proteomes" id="UP000324324">
    <property type="component" value="Unassembled WGS sequence"/>
</dbReference>
<dbReference type="RefSeq" id="WP_150083161.1">
    <property type="nucleotide sequence ID" value="NZ_VWRN01000031.1"/>
</dbReference>
<evidence type="ECO:0000256" key="3">
    <source>
        <dbReference type="ARBA" id="ARBA00023172"/>
    </source>
</evidence>
<dbReference type="AlphaFoldDB" id="A0A5M8AQR0"/>
<dbReference type="InterPro" id="IPR013762">
    <property type="entry name" value="Integrase-like_cat_sf"/>
</dbReference>
<evidence type="ECO:0000256" key="2">
    <source>
        <dbReference type="ARBA" id="ARBA00022908"/>
    </source>
</evidence>
<organism evidence="5 6">
    <name type="scientific">Cupriavidus cauae</name>
    <dbReference type="NCBI Taxonomy" id="2608999"/>
    <lineage>
        <taxon>Bacteria</taxon>
        <taxon>Pseudomonadati</taxon>
        <taxon>Pseudomonadota</taxon>
        <taxon>Betaproteobacteria</taxon>
        <taxon>Burkholderiales</taxon>
        <taxon>Burkholderiaceae</taxon>
        <taxon>Cupriavidus</taxon>
    </lineage>
</organism>
<keyword evidence="2" id="KW-0229">DNA integration</keyword>
<dbReference type="Pfam" id="PF00589">
    <property type="entry name" value="Phage_integrase"/>
    <property type="match status" value="1"/>
</dbReference>